<sequence>MPHWWDLYRMPQWAPGEGSCPSCRYRDVTHIPDRSGACATQPKIWALTGALEMNGIYVPNGSLLATYFSPGPGAGAYESEGSIGGETVPWRGVERRDSSLNCYLISCLHQIRALSIRFRL</sequence>
<reference evidence="1" key="1">
    <citation type="submission" date="2009-11" db="EMBL/GenBank/DDBJ databases">
        <authorList>
            <consortium name="US DOE Joint Genome Institute (JGI-PGF)"/>
            <person name="Ottilar R."/>
            <person name="Schmutz J."/>
            <person name="Salamov A."/>
            <person name="Cheng J.F."/>
            <person name="Lucas S."/>
            <person name="Pitluck S."/>
            <person name="Gundlach H."/>
            <person name="Guo Y."/>
            <person name="Haberer G."/>
            <person name="Nasrallah J."/>
            <person name="Mayer K.F.X."/>
            <person name="van de Peer Y."/>
            <person name="Weigel D."/>
            <person name="Grigoriev I.V."/>
        </authorList>
    </citation>
    <scope>NUCLEOTIDE SEQUENCE</scope>
    <source>
        <strain evidence="1">Nigerian</strain>
    </source>
</reference>
<reference evidence="1" key="2">
    <citation type="journal article" date="2010" name="Science">
        <title>The genome of the Western clawed frog Xenopus tropicalis.</title>
        <authorList>
            <person name="Hellsten U."/>
            <person name="Harland R.M."/>
            <person name="Gilchrist M.J."/>
            <person name="Hendrix D."/>
            <person name="Jurka J."/>
            <person name="Kapitonov V."/>
            <person name="Ovcharenko I."/>
            <person name="Putnam N.H."/>
            <person name="Shu S."/>
            <person name="Taher L."/>
            <person name="Blitz I.L."/>
            <person name="Blumberg B."/>
            <person name="Dichmann D.S."/>
            <person name="Dubchak I."/>
            <person name="Amaya E."/>
            <person name="Detter J.C."/>
            <person name="Fletcher R."/>
            <person name="Gerhard D.S."/>
            <person name="Goodstein D."/>
            <person name="Graves T."/>
            <person name="Grigoriev I.V."/>
            <person name="Grimwood J."/>
            <person name="Kawashima T."/>
            <person name="Lindquist E."/>
            <person name="Lucas S.M."/>
            <person name="Mead P.E."/>
            <person name="Mitros T."/>
            <person name="Ogino H."/>
            <person name="Ohta Y."/>
            <person name="Poliakov A.V."/>
            <person name="Pollet N."/>
            <person name="Robert J."/>
            <person name="Salamov A."/>
            <person name="Sater A.K."/>
            <person name="Schmutz J."/>
            <person name="Terry A."/>
            <person name="Vize P.D."/>
            <person name="Warren W.C."/>
            <person name="Wells D."/>
            <person name="Wills A."/>
            <person name="Wilson R.K."/>
            <person name="Zimmerman L.B."/>
            <person name="Zorn A.M."/>
            <person name="Grainger R."/>
            <person name="Grammer T."/>
            <person name="Khokha M.K."/>
            <person name="Richardson P.M."/>
            <person name="Rokhsar D.S."/>
        </authorList>
    </citation>
    <scope>NUCLEOTIDE SEQUENCE [LARGE SCALE GENOMIC DNA]</scope>
    <source>
        <strain evidence="1">Nigerian</strain>
    </source>
</reference>
<reference evidence="1" key="3">
    <citation type="submission" date="2016-05" db="EMBL/GenBank/DDBJ databases">
        <title>WGS assembly of Xenopus tropicalis.</title>
        <authorList>
            <person name="Sessions A."/>
            <person name="Jenkins J."/>
            <person name="Mitros T."/>
            <person name="Lyons J.T."/>
            <person name="Dichmann D.S."/>
            <person name="Robert J."/>
            <person name="Harland R.M."/>
            <person name="Rokhsar D.S."/>
        </authorList>
    </citation>
    <scope>NUCLEOTIDE SEQUENCE</scope>
    <source>
        <strain evidence="1">Nigerian</strain>
    </source>
</reference>
<dbReference type="AlphaFoldDB" id="A0A1B8Y3F6"/>
<proteinExistence type="predicted"/>
<organism evidence="1">
    <name type="scientific">Xenopus tropicalis</name>
    <name type="common">Western clawed frog</name>
    <name type="synonym">Silurana tropicalis</name>
    <dbReference type="NCBI Taxonomy" id="8364"/>
    <lineage>
        <taxon>Eukaryota</taxon>
        <taxon>Metazoa</taxon>
        <taxon>Chordata</taxon>
        <taxon>Craniata</taxon>
        <taxon>Vertebrata</taxon>
        <taxon>Euteleostomi</taxon>
        <taxon>Amphibia</taxon>
        <taxon>Batrachia</taxon>
        <taxon>Anura</taxon>
        <taxon>Pipoidea</taxon>
        <taxon>Pipidae</taxon>
        <taxon>Xenopodinae</taxon>
        <taxon>Xenopus</taxon>
        <taxon>Silurana</taxon>
    </lineage>
</organism>
<dbReference type="EMBL" id="KV460496">
    <property type="protein sequence ID" value="OCA17469.1"/>
    <property type="molecule type" value="Genomic_DNA"/>
</dbReference>
<accession>A0A1B8Y3F6</accession>
<name>A0A1B8Y3F6_XENTR</name>
<protein>
    <submittedName>
        <fullName evidence="1">Uncharacterized protein</fullName>
    </submittedName>
</protein>
<evidence type="ECO:0000313" key="1">
    <source>
        <dbReference type="EMBL" id="OCA17469.1"/>
    </source>
</evidence>
<gene>
    <name evidence="1" type="ORF">XENTR_v90027115mg</name>
</gene>